<dbReference type="InterPro" id="IPR050321">
    <property type="entry name" value="Glycosyltr_2/OpgH_subfam"/>
</dbReference>
<evidence type="ECO:0000256" key="4">
    <source>
        <dbReference type="ARBA" id="ARBA00022692"/>
    </source>
</evidence>
<dbReference type="GO" id="GO:0016757">
    <property type="term" value="F:glycosyltransferase activity"/>
    <property type="evidence" value="ECO:0007669"/>
    <property type="project" value="UniProtKB-KW"/>
</dbReference>
<dbReference type="InterPro" id="IPR029044">
    <property type="entry name" value="Nucleotide-diphossugar_trans"/>
</dbReference>
<keyword evidence="2" id="KW-0328">Glycosyltransferase</keyword>
<keyword evidence="6 7" id="KW-0472">Membrane</keyword>
<dbReference type="OrthoDB" id="7431422at2"/>
<feature type="transmembrane region" description="Helical" evidence="7">
    <location>
        <begin position="414"/>
        <end position="437"/>
    </location>
</feature>
<dbReference type="PANTHER" id="PTHR43867:SF2">
    <property type="entry name" value="CELLULOSE SYNTHASE CATALYTIC SUBUNIT A [UDP-FORMING]"/>
    <property type="match status" value="1"/>
</dbReference>
<dbReference type="SUPFAM" id="SSF53448">
    <property type="entry name" value="Nucleotide-diphospho-sugar transferases"/>
    <property type="match status" value="1"/>
</dbReference>
<dbReference type="Proteomes" id="UP000199515">
    <property type="component" value="Unassembled WGS sequence"/>
</dbReference>
<evidence type="ECO:0000313" key="9">
    <source>
        <dbReference type="EMBL" id="SDZ36057.1"/>
    </source>
</evidence>
<feature type="transmembrane region" description="Helical" evidence="7">
    <location>
        <begin position="374"/>
        <end position="402"/>
    </location>
</feature>
<evidence type="ECO:0000256" key="6">
    <source>
        <dbReference type="ARBA" id="ARBA00023136"/>
    </source>
</evidence>
<evidence type="ECO:0000256" key="1">
    <source>
        <dbReference type="ARBA" id="ARBA00004141"/>
    </source>
</evidence>
<reference evidence="9 10" key="1">
    <citation type="submission" date="2016-10" db="EMBL/GenBank/DDBJ databases">
        <authorList>
            <person name="de Groot N.N."/>
        </authorList>
    </citation>
    <scope>NUCLEOTIDE SEQUENCE [LARGE SCALE GENOMIC DNA]</scope>
    <source>
        <strain evidence="9 10">CPCC 202699</strain>
    </source>
</reference>
<feature type="transmembrane region" description="Helical" evidence="7">
    <location>
        <begin position="53"/>
        <end position="74"/>
    </location>
</feature>
<dbReference type="STRING" id="589385.SAMN05421504_113144"/>
<sequence length="488" mass="52929">MTGLVNADVVEALARGGADAQCRILDERSAEVADVMANGFTRRYPEMAAKPGFARWQLAVLAMIVAGGLAGVVFAPLVVLAVLTVLATVYSLLNLVVMVAGSLSGGRRGAGGDPPVPDVDLPRYTVLVPAYREAEVIGGLVRQLAGLDYPPDRLEVLILVERHDPDTARAVRSADPPAFVRIVELPPGPPQTKPRSVNLGLLLARGELLVIFDAEDRPEPDQLRRAAARFAARDGRLACVQARLLYHNAGANWLTRQFAFEYALRFGLALPGLARLGMPVPLGGSSNHFRTEALRRLGGWDAWNVTEDADLGMRCACLGYRVEMIGSVTWEEAVDTIGPFVRQRTRWFKGFLMTTMVHTRLPWQALRRFRARGILTLLGIVASAPVTALAQPLMAALTVLAVSGSMWSSSGAGLLVPAVTLQAVSAATWIGITFVAARRSGLAAPWQAVFTPCYAVLWWIAAWRAVFQLAFSPFSWEKTPHRNRPEQA</sequence>
<dbReference type="PANTHER" id="PTHR43867">
    <property type="entry name" value="CELLULOSE SYNTHASE CATALYTIC SUBUNIT A [UDP-FORMING]"/>
    <property type="match status" value="1"/>
</dbReference>
<dbReference type="Pfam" id="PF13632">
    <property type="entry name" value="Glyco_trans_2_3"/>
    <property type="match status" value="1"/>
</dbReference>
<keyword evidence="4 7" id="KW-0812">Transmembrane</keyword>
<evidence type="ECO:0000256" key="3">
    <source>
        <dbReference type="ARBA" id="ARBA00022679"/>
    </source>
</evidence>
<gene>
    <name evidence="9" type="ORF">SAMN05421504_113144</name>
</gene>
<dbReference type="EMBL" id="FNON01000013">
    <property type="protein sequence ID" value="SDZ36057.1"/>
    <property type="molecule type" value="Genomic_DNA"/>
</dbReference>
<feature type="transmembrane region" description="Helical" evidence="7">
    <location>
        <begin position="449"/>
        <end position="471"/>
    </location>
</feature>
<proteinExistence type="predicted"/>
<evidence type="ECO:0000256" key="7">
    <source>
        <dbReference type="SAM" id="Phobius"/>
    </source>
</evidence>
<protein>
    <submittedName>
        <fullName evidence="9">Glycosyltransferase, catalytic subunit of cellulose synthase and poly-beta-1,6-N-acetylglucosamine synthase</fullName>
    </submittedName>
</protein>
<evidence type="ECO:0000313" key="10">
    <source>
        <dbReference type="Proteomes" id="UP000199515"/>
    </source>
</evidence>
<evidence type="ECO:0000259" key="8">
    <source>
        <dbReference type="Pfam" id="PF13632"/>
    </source>
</evidence>
<dbReference type="Gene3D" id="3.90.550.10">
    <property type="entry name" value="Spore Coat Polysaccharide Biosynthesis Protein SpsA, Chain A"/>
    <property type="match status" value="1"/>
</dbReference>
<dbReference type="InterPro" id="IPR001173">
    <property type="entry name" value="Glyco_trans_2-like"/>
</dbReference>
<accession>A0A1H3SE99</accession>
<keyword evidence="5 7" id="KW-1133">Transmembrane helix</keyword>
<evidence type="ECO:0000256" key="5">
    <source>
        <dbReference type="ARBA" id="ARBA00022989"/>
    </source>
</evidence>
<name>A0A1H3SE99_9PSEU</name>
<organism evidence="9 10">
    <name type="scientific">Amycolatopsis xylanica</name>
    <dbReference type="NCBI Taxonomy" id="589385"/>
    <lineage>
        <taxon>Bacteria</taxon>
        <taxon>Bacillati</taxon>
        <taxon>Actinomycetota</taxon>
        <taxon>Actinomycetes</taxon>
        <taxon>Pseudonocardiales</taxon>
        <taxon>Pseudonocardiaceae</taxon>
        <taxon>Amycolatopsis</taxon>
    </lineage>
</organism>
<dbReference type="RefSeq" id="WP_091299027.1">
    <property type="nucleotide sequence ID" value="NZ_FNON01000013.1"/>
</dbReference>
<dbReference type="AlphaFoldDB" id="A0A1H3SE99"/>
<feature type="domain" description="Glycosyltransferase 2-like" evidence="8">
    <location>
        <begin position="209"/>
        <end position="403"/>
    </location>
</feature>
<feature type="transmembrane region" description="Helical" evidence="7">
    <location>
        <begin position="80"/>
        <end position="100"/>
    </location>
</feature>
<comment type="subcellular location">
    <subcellularLocation>
        <location evidence="1">Membrane</location>
        <topology evidence="1">Multi-pass membrane protein</topology>
    </subcellularLocation>
</comment>
<dbReference type="GO" id="GO:0016020">
    <property type="term" value="C:membrane"/>
    <property type="evidence" value="ECO:0007669"/>
    <property type="project" value="UniProtKB-SubCell"/>
</dbReference>
<evidence type="ECO:0000256" key="2">
    <source>
        <dbReference type="ARBA" id="ARBA00022676"/>
    </source>
</evidence>
<keyword evidence="10" id="KW-1185">Reference proteome</keyword>
<keyword evidence="3 9" id="KW-0808">Transferase</keyword>